<dbReference type="Proteomes" id="UP000286045">
    <property type="component" value="Unassembled WGS sequence"/>
</dbReference>
<dbReference type="AlphaFoldDB" id="A0A439DIV2"/>
<dbReference type="Pfam" id="PF09351">
    <property type="entry name" value="DUF1993"/>
    <property type="match status" value="1"/>
</dbReference>
<dbReference type="InterPro" id="IPR034660">
    <property type="entry name" value="DinB/YfiT-like"/>
</dbReference>
<comment type="caution">
    <text evidence="1">The sequence shown here is derived from an EMBL/GenBank/DDBJ whole genome shotgun (WGS) entry which is preliminary data.</text>
</comment>
<name>A0A439DIV2_9PEZI</name>
<dbReference type="EMBL" id="RYZI01000010">
    <property type="protein sequence ID" value="RWA14322.1"/>
    <property type="molecule type" value="Genomic_DNA"/>
</dbReference>
<evidence type="ECO:0000313" key="2">
    <source>
        <dbReference type="Proteomes" id="UP000286045"/>
    </source>
</evidence>
<dbReference type="PANTHER" id="PTHR36922">
    <property type="entry name" value="BLL2446 PROTEIN"/>
    <property type="match status" value="1"/>
</dbReference>
<accession>A0A439DIV2</accession>
<proteinExistence type="predicted"/>
<organism evidence="1 2">
    <name type="scientific">Xylaria grammica</name>
    <dbReference type="NCBI Taxonomy" id="363999"/>
    <lineage>
        <taxon>Eukaryota</taxon>
        <taxon>Fungi</taxon>
        <taxon>Dikarya</taxon>
        <taxon>Ascomycota</taxon>
        <taxon>Pezizomycotina</taxon>
        <taxon>Sordariomycetes</taxon>
        <taxon>Xylariomycetidae</taxon>
        <taxon>Xylariales</taxon>
        <taxon>Xylariaceae</taxon>
        <taxon>Xylaria</taxon>
    </lineage>
</organism>
<keyword evidence="2" id="KW-1185">Reference proteome</keyword>
<evidence type="ECO:0000313" key="1">
    <source>
        <dbReference type="EMBL" id="RWA14322.1"/>
    </source>
</evidence>
<dbReference type="STRING" id="363999.A0A439DIV2"/>
<sequence>MTTLYDLTIPFLTNALKAEQHILAQAEAFAAEKSIPITELLEARLAPDMWPLSQQIVITALHSAMTVVKLTGVAPPQINFGPAPLEDCKKYLAETLELLASVTPESVNGKEAQVVGAMMGPGAEAQMKALDYVEGYLKPNVFFHITTLYDILRSKGAPLGKKDFLSTFVRIQG</sequence>
<evidence type="ECO:0008006" key="3">
    <source>
        <dbReference type="Google" id="ProtNLM"/>
    </source>
</evidence>
<reference evidence="1 2" key="1">
    <citation type="submission" date="2018-12" db="EMBL/GenBank/DDBJ databases">
        <title>Draft genome sequence of Xylaria grammica IHI A82.</title>
        <authorList>
            <person name="Buettner E."/>
            <person name="Kellner H."/>
        </authorList>
    </citation>
    <scope>NUCLEOTIDE SEQUENCE [LARGE SCALE GENOMIC DNA]</scope>
    <source>
        <strain evidence="1 2">IHI A82</strain>
    </source>
</reference>
<dbReference type="PANTHER" id="PTHR36922:SF1">
    <property type="entry name" value="DUF1993 DOMAIN-CONTAINING PROTEIN"/>
    <property type="match status" value="1"/>
</dbReference>
<dbReference type="Gene3D" id="1.20.120.450">
    <property type="entry name" value="dinb family like domain"/>
    <property type="match status" value="1"/>
</dbReference>
<protein>
    <recommendedName>
        <fullName evidence="3">DUF1993 domain-containing protein</fullName>
    </recommendedName>
</protein>
<gene>
    <name evidence="1" type="ORF">EKO27_g832</name>
</gene>
<dbReference type="InterPro" id="IPR018531">
    <property type="entry name" value="DUF1993"/>
</dbReference>
<dbReference type="SUPFAM" id="SSF109854">
    <property type="entry name" value="DinB/YfiT-like putative metalloenzymes"/>
    <property type="match status" value="1"/>
</dbReference>